<accession>A0A512BC73</accession>
<organism evidence="1 2">
    <name type="scientific">Segetibacter aerophilus</name>
    <dbReference type="NCBI Taxonomy" id="670293"/>
    <lineage>
        <taxon>Bacteria</taxon>
        <taxon>Pseudomonadati</taxon>
        <taxon>Bacteroidota</taxon>
        <taxon>Chitinophagia</taxon>
        <taxon>Chitinophagales</taxon>
        <taxon>Chitinophagaceae</taxon>
        <taxon>Segetibacter</taxon>
    </lineage>
</organism>
<dbReference type="EMBL" id="BJYT01000006">
    <property type="protein sequence ID" value="GEO09514.1"/>
    <property type="molecule type" value="Genomic_DNA"/>
</dbReference>
<dbReference type="AlphaFoldDB" id="A0A512BC73"/>
<evidence type="ECO:0000313" key="1">
    <source>
        <dbReference type="EMBL" id="GEO09514.1"/>
    </source>
</evidence>
<gene>
    <name evidence="1" type="ORF">SAE01_20100</name>
</gene>
<keyword evidence="2" id="KW-1185">Reference proteome</keyword>
<dbReference type="Proteomes" id="UP000321513">
    <property type="component" value="Unassembled WGS sequence"/>
</dbReference>
<sequence>MAGMQPKSNKIIMRITLLRTGGIIPITKKAEKEVNWTSAELKELIQAIESKDDGPGQRRDASDYQLKYNAGTISIDWEKIPASYKKTFEELKDNLTIVKK</sequence>
<evidence type="ECO:0000313" key="2">
    <source>
        <dbReference type="Proteomes" id="UP000321513"/>
    </source>
</evidence>
<comment type="caution">
    <text evidence="1">The sequence shown here is derived from an EMBL/GenBank/DDBJ whole genome shotgun (WGS) entry which is preliminary data.</text>
</comment>
<proteinExistence type="predicted"/>
<name>A0A512BC73_9BACT</name>
<protein>
    <submittedName>
        <fullName evidence="1">Uncharacterized protein</fullName>
    </submittedName>
</protein>
<reference evidence="1 2" key="1">
    <citation type="submission" date="2019-07" db="EMBL/GenBank/DDBJ databases">
        <title>Whole genome shotgun sequence of Segetibacter aerophilus NBRC 106135.</title>
        <authorList>
            <person name="Hosoyama A."/>
            <person name="Uohara A."/>
            <person name="Ohji S."/>
            <person name="Ichikawa N."/>
        </authorList>
    </citation>
    <scope>NUCLEOTIDE SEQUENCE [LARGE SCALE GENOMIC DNA]</scope>
    <source>
        <strain evidence="1 2">NBRC 106135</strain>
    </source>
</reference>